<dbReference type="GO" id="GO:0000270">
    <property type="term" value="P:peptidoglycan metabolic process"/>
    <property type="evidence" value="ECO:0007669"/>
    <property type="project" value="TreeGrafter"/>
</dbReference>
<dbReference type="EC" id="3.4.16.4" evidence="4"/>
<evidence type="ECO:0000256" key="1">
    <source>
        <dbReference type="ARBA" id="ARBA00006096"/>
    </source>
</evidence>
<dbReference type="Pfam" id="PF02113">
    <property type="entry name" value="Peptidase_S13"/>
    <property type="match status" value="2"/>
</dbReference>
<comment type="similarity">
    <text evidence="1">Belongs to the peptidase S13 family.</text>
</comment>
<organism evidence="4 5">
    <name type="scientific">Prevotella koreensis</name>
    <dbReference type="NCBI Taxonomy" id="2490854"/>
    <lineage>
        <taxon>Bacteria</taxon>
        <taxon>Pseudomonadati</taxon>
        <taxon>Bacteroidota</taxon>
        <taxon>Bacteroidia</taxon>
        <taxon>Bacteroidales</taxon>
        <taxon>Prevotellaceae</taxon>
        <taxon>Prevotella</taxon>
    </lineage>
</organism>
<reference evidence="4 5" key="1">
    <citation type="submission" date="2018-12" db="EMBL/GenBank/DDBJ databases">
        <title>Genome sequencing of Prevotella sp. KCOM 3155 (= JS262).</title>
        <authorList>
            <person name="Kook J.-K."/>
            <person name="Park S.-N."/>
            <person name="Lim Y.K."/>
        </authorList>
    </citation>
    <scope>NUCLEOTIDE SEQUENCE [LARGE SCALE GENOMIC DNA]</scope>
    <source>
        <strain evidence="4 5">KCOM 3155</strain>
    </source>
</reference>
<dbReference type="SUPFAM" id="SSF56601">
    <property type="entry name" value="beta-lactamase/transpeptidase-like"/>
    <property type="match status" value="1"/>
</dbReference>
<feature type="signal peptide" evidence="3">
    <location>
        <begin position="1"/>
        <end position="20"/>
    </location>
</feature>
<dbReference type="GO" id="GO:0006508">
    <property type="term" value="P:proteolysis"/>
    <property type="evidence" value="ECO:0007669"/>
    <property type="project" value="InterPro"/>
</dbReference>
<evidence type="ECO:0000313" key="5">
    <source>
        <dbReference type="Proteomes" id="UP000278983"/>
    </source>
</evidence>
<dbReference type="InterPro" id="IPR000667">
    <property type="entry name" value="Peptidase_S13"/>
</dbReference>
<dbReference type="EMBL" id="RYYU01000001">
    <property type="protein sequence ID" value="RUL58368.1"/>
    <property type="molecule type" value="Genomic_DNA"/>
</dbReference>
<dbReference type="Proteomes" id="UP000278983">
    <property type="component" value="Unassembled WGS sequence"/>
</dbReference>
<proteinExistence type="inferred from homology"/>
<dbReference type="PANTHER" id="PTHR30023">
    <property type="entry name" value="D-ALANYL-D-ALANINE CARBOXYPEPTIDASE"/>
    <property type="match status" value="1"/>
</dbReference>
<keyword evidence="3" id="KW-0732">Signal</keyword>
<keyword evidence="5" id="KW-1185">Reference proteome</keyword>
<dbReference type="InterPro" id="IPR012338">
    <property type="entry name" value="Beta-lactam/transpept-like"/>
</dbReference>
<dbReference type="PRINTS" id="PR00922">
    <property type="entry name" value="DADACBPTASE3"/>
</dbReference>
<gene>
    <name evidence="4" type="primary">dacB</name>
    <name evidence="4" type="ORF">EHV08_00345</name>
</gene>
<keyword evidence="2 4" id="KW-0378">Hydrolase</keyword>
<dbReference type="Gene3D" id="3.40.710.10">
    <property type="entry name" value="DD-peptidase/beta-lactamase superfamily"/>
    <property type="match status" value="1"/>
</dbReference>
<sequence length="403" mass="44862">MSIKKIFLFSILCLMTLNIAAQDYDENDTIITAWQDSSNDEAAWEDKIIDRINGLLQSKIFKTSTVGLEIYDLTDNKVLYAYNEQQTMRPASTQKMLTAVTALARLGGNHEFKTQLLYTGEINNGTLNGSLYCVGGFDPAFGNEDLERFVSAVRTAGIDTILGNICADLQFKDGDRMGEGWCWDDDNPTLTPLMLNKKDDFMSCFASLLRQKGVVINGYTEEQKTPSSAQQICVVTNNMDRILHRMMKNSDNTYAEAMFYQLGSSAKKAKIHFNNIIKEVGLNPKNYYVADGSGLSLYNYVSPHEEVLFLKYAYDNKEIFSHLYASMPIAGVDGTLEKRMRGTHAEGNVHAKTGTVTGVSSLAGYLDAPNGHFVCFSIINMGIRQASTGRNFQDQLCDALCRP</sequence>
<feature type="chain" id="PRO_5019249056" evidence="3">
    <location>
        <begin position="21"/>
        <end position="403"/>
    </location>
</feature>
<dbReference type="AlphaFoldDB" id="A0A432LIX9"/>
<evidence type="ECO:0000256" key="2">
    <source>
        <dbReference type="ARBA" id="ARBA00022801"/>
    </source>
</evidence>
<dbReference type="OrthoDB" id="9802627at2"/>
<comment type="caution">
    <text evidence="4">The sequence shown here is derived from an EMBL/GenBank/DDBJ whole genome shotgun (WGS) entry which is preliminary data.</text>
</comment>
<dbReference type="NCBIfam" id="TIGR00666">
    <property type="entry name" value="PBP4"/>
    <property type="match status" value="1"/>
</dbReference>
<dbReference type="PANTHER" id="PTHR30023:SF0">
    <property type="entry name" value="PENICILLIN-SENSITIVE CARBOXYPEPTIDASE A"/>
    <property type="match status" value="1"/>
</dbReference>
<name>A0A432LIX9_9BACT</name>
<evidence type="ECO:0000313" key="4">
    <source>
        <dbReference type="EMBL" id="RUL58368.1"/>
    </source>
</evidence>
<evidence type="ECO:0000256" key="3">
    <source>
        <dbReference type="SAM" id="SignalP"/>
    </source>
</evidence>
<accession>A0A432LIX9</accession>
<keyword evidence="4" id="KW-0121">Carboxypeptidase</keyword>
<protein>
    <submittedName>
        <fullName evidence="4">D-alanyl-D-alanine carboxypeptidase/D-alanyl-D-alanine-endopeptidase</fullName>
        <ecNumber evidence="4">3.4.16.4</ecNumber>
    </submittedName>
</protein>
<keyword evidence="4" id="KW-0645">Protease</keyword>
<dbReference type="Gene3D" id="3.50.80.20">
    <property type="entry name" value="D-Ala-D-Ala carboxypeptidase C, peptidase S13"/>
    <property type="match status" value="1"/>
</dbReference>
<dbReference type="GO" id="GO:0009002">
    <property type="term" value="F:serine-type D-Ala-D-Ala carboxypeptidase activity"/>
    <property type="evidence" value="ECO:0007669"/>
    <property type="project" value="UniProtKB-EC"/>
</dbReference>
<dbReference type="RefSeq" id="WP_126677472.1">
    <property type="nucleotide sequence ID" value="NZ_RYYU01000001.1"/>
</dbReference>